<sequence length="114" mass="12886">MKMMMMMIRIIVDDEDNDNNNDDDDDDDDDGDDDDDAGLSMSLLHTTKLLSLQRTRTLKRKTQLKPDPVKPISAPIWHLSAFSAGTGGYLFTSSASIILLSDSFHWLGYWPVHQ</sequence>
<feature type="region of interest" description="Disordered" evidence="1">
    <location>
        <begin position="15"/>
        <end position="39"/>
    </location>
</feature>
<organism evidence="2 3">
    <name type="scientific">Elysia marginata</name>
    <dbReference type="NCBI Taxonomy" id="1093978"/>
    <lineage>
        <taxon>Eukaryota</taxon>
        <taxon>Metazoa</taxon>
        <taxon>Spiralia</taxon>
        <taxon>Lophotrochozoa</taxon>
        <taxon>Mollusca</taxon>
        <taxon>Gastropoda</taxon>
        <taxon>Heterobranchia</taxon>
        <taxon>Euthyneura</taxon>
        <taxon>Panpulmonata</taxon>
        <taxon>Sacoglossa</taxon>
        <taxon>Placobranchoidea</taxon>
        <taxon>Plakobranchidae</taxon>
        <taxon>Elysia</taxon>
    </lineage>
</organism>
<dbReference type="EMBL" id="BMAT01001907">
    <property type="protein sequence ID" value="GFR95184.1"/>
    <property type="molecule type" value="Genomic_DNA"/>
</dbReference>
<keyword evidence="3" id="KW-1185">Reference proteome</keyword>
<protein>
    <submittedName>
        <fullName evidence="2">Uncharacterized protein</fullName>
    </submittedName>
</protein>
<dbReference type="Proteomes" id="UP000762676">
    <property type="component" value="Unassembled WGS sequence"/>
</dbReference>
<name>A0AAV4HCA2_9GAST</name>
<comment type="caution">
    <text evidence="2">The sequence shown here is derived from an EMBL/GenBank/DDBJ whole genome shotgun (WGS) entry which is preliminary data.</text>
</comment>
<evidence type="ECO:0000313" key="3">
    <source>
        <dbReference type="Proteomes" id="UP000762676"/>
    </source>
</evidence>
<dbReference type="AlphaFoldDB" id="A0AAV4HCA2"/>
<proteinExistence type="predicted"/>
<evidence type="ECO:0000256" key="1">
    <source>
        <dbReference type="SAM" id="MobiDB-lite"/>
    </source>
</evidence>
<reference evidence="2 3" key="1">
    <citation type="journal article" date="2021" name="Elife">
        <title>Chloroplast acquisition without the gene transfer in kleptoplastic sea slugs, Plakobranchus ocellatus.</title>
        <authorList>
            <person name="Maeda T."/>
            <person name="Takahashi S."/>
            <person name="Yoshida T."/>
            <person name="Shimamura S."/>
            <person name="Takaki Y."/>
            <person name="Nagai Y."/>
            <person name="Toyoda A."/>
            <person name="Suzuki Y."/>
            <person name="Arimoto A."/>
            <person name="Ishii H."/>
            <person name="Satoh N."/>
            <person name="Nishiyama T."/>
            <person name="Hasebe M."/>
            <person name="Maruyama T."/>
            <person name="Minagawa J."/>
            <person name="Obokata J."/>
            <person name="Shigenobu S."/>
        </authorList>
    </citation>
    <scope>NUCLEOTIDE SEQUENCE [LARGE SCALE GENOMIC DNA]</scope>
</reference>
<gene>
    <name evidence="2" type="ORF">ElyMa_000937400</name>
</gene>
<feature type="compositionally biased region" description="Acidic residues" evidence="1">
    <location>
        <begin position="15"/>
        <end position="37"/>
    </location>
</feature>
<accession>A0AAV4HCA2</accession>
<evidence type="ECO:0000313" key="2">
    <source>
        <dbReference type="EMBL" id="GFR95184.1"/>
    </source>
</evidence>